<evidence type="ECO:0000313" key="4">
    <source>
        <dbReference type="EMBL" id="SVA25400.1"/>
    </source>
</evidence>
<evidence type="ECO:0000256" key="1">
    <source>
        <dbReference type="ARBA" id="ARBA00022603"/>
    </source>
</evidence>
<accession>A0A381UB39</accession>
<keyword evidence="1" id="KW-0489">Methyltransferase</keyword>
<keyword evidence="2" id="KW-0808">Transferase</keyword>
<dbReference type="PANTHER" id="PTHR11103:SF18">
    <property type="entry name" value="SLR1189 PROTEIN"/>
    <property type="match status" value="1"/>
</dbReference>
<dbReference type="InterPro" id="IPR017226">
    <property type="entry name" value="BHMT-like"/>
</dbReference>
<reference evidence="4" key="1">
    <citation type="submission" date="2018-05" db="EMBL/GenBank/DDBJ databases">
        <authorList>
            <person name="Lanie J.A."/>
            <person name="Ng W.-L."/>
            <person name="Kazmierczak K.M."/>
            <person name="Andrzejewski T.M."/>
            <person name="Davidsen T.M."/>
            <person name="Wayne K.J."/>
            <person name="Tettelin H."/>
            <person name="Glass J.I."/>
            <person name="Rusch D."/>
            <person name="Podicherti R."/>
            <person name="Tsui H.-C.T."/>
            <person name="Winkler M.E."/>
        </authorList>
    </citation>
    <scope>NUCLEOTIDE SEQUENCE</scope>
</reference>
<dbReference type="PIRSF" id="PIRSF037505">
    <property type="entry name" value="Betaine_HMT"/>
    <property type="match status" value="1"/>
</dbReference>
<feature type="domain" description="Hcy-binding" evidence="3">
    <location>
        <begin position="2"/>
        <end position="312"/>
    </location>
</feature>
<proteinExistence type="predicted"/>
<dbReference type="PROSITE" id="PS50970">
    <property type="entry name" value="HCY"/>
    <property type="match status" value="1"/>
</dbReference>
<dbReference type="PANTHER" id="PTHR11103">
    <property type="entry name" value="SLR1189 PROTEIN"/>
    <property type="match status" value="1"/>
</dbReference>
<dbReference type="GO" id="GO:0032259">
    <property type="term" value="P:methylation"/>
    <property type="evidence" value="ECO:0007669"/>
    <property type="project" value="UniProtKB-KW"/>
</dbReference>
<sequence length="348" mass="38924">MNKDLVKRLDQGPVICAEGYLFAMERRGYLQAGAFVPEVVLEHPEVVTQLHREFIRSGSDVVQAFTYYGHREKLKIIGKEDKLEALQKNALKIAKDAANEFPDLDLMIAGNVANTCVYDPDDKSTVEECRKMFEEQVQWAKEAGVDFIIAETIVWLEEAKIALKVIKDAGMVAVSNLSIPENGMTRDGHTPEDACKTLEDLGADVVGMNCFRGPDMTMKHLKKIREKVSCHVAGLPVPYRTTEKEPGFLNQTDPNCNCIPGGNAFPVALDNLYCNRFEMAEFAKSCADQNINFIGICCGAEPHHVREMAVALGRKPISYEYYPDMSKHQAHGTDPLLKKINTDYSKKF</sequence>
<name>A0A381UB39_9ZZZZ</name>
<dbReference type="Gene3D" id="3.20.20.330">
    <property type="entry name" value="Homocysteine-binding-like domain"/>
    <property type="match status" value="1"/>
</dbReference>
<dbReference type="SUPFAM" id="SSF82282">
    <property type="entry name" value="Homocysteine S-methyltransferase"/>
    <property type="match status" value="1"/>
</dbReference>
<protein>
    <recommendedName>
        <fullName evidence="3">Hcy-binding domain-containing protein</fullName>
    </recommendedName>
</protein>
<dbReference type="GO" id="GO:0009086">
    <property type="term" value="P:methionine biosynthetic process"/>
    <property type="evidence" value="ECO:0007669"/>
    <property type="project" value="InterPro"/>
</dbReference>
<dbReference type="InterPro" id="IPR036589">
    <property type="entry name" value="HCY_dom_sf"/>
</dbReference>
<dbReference type="EMBL" id="UINC01006087">
    <property type="protein sequence ID" value="SVA25400.1"/>
    <property type="molecule type" value="Genomic_DNA"/>
</dbReference>
<gene>
    <name evidence="4" type="ORF">METZ01_LOCUS78254</name>
</gene>
<dbReference type="InterPro" id="IPR003726">
    <property type="entry name" value="HCY_dom"/>
</dbReference>
<dbReference type="AlphaFoldDB" id="A0A381UB39"/>
<evidence type="ECO:0000256" key="2">
    <source>
        <dbReference type="ARBA" id="ARBA00022679"/>
    </source>
</evidence>
<dbReference type="Pfam" id="PF02574">
    <property type="entry name" value="S-methyl_trans"/>
    <property type="match status" value="1"/>
</dbReference>
<evidence type="ECO:0000259" key="3">
    <source>
        <dbReference type="PROSITE" id="PS50970"/>
    </source>
</evidence>
<organism evidence="4">
    <name type="scientific">marine metagenome</name>
    <dbReference type="NCBI Taxonomy" id="408172"/>
    <lineage>
        <taxon>unclassified sequences</taxon>
        <taxon>metagenomes</taxon>
        <taxon>ecological metagenomes</taxon>
    </lineage>
</organism>
<dbReference type="GO" id="GO:0008168">
    <property type="term" value="F:methyltransferase activity"/>
    <property type="evidence" value="ECO:0007669"/>
    <property type="project" value="UniProtKB-KW"/>
</dbReference>
<dbReference type="GO" id="GO:0008270">
    <property type="term" value="F:zinc ion binding"/>
    <property type="evidence" value="ECO:0007669"/>
    <property type="project" value="InterPro"/>
</dbReference>